<dbReference type="EMBL" id="MKZS01000001">
    <property type="protein sequence ID" value="OLT60533.1"/>
    <property type="molecule type" value="Genomic_DNA"/>
</dbReference>
<feature type="region of interest" description="Disordered" evidence="1">
    <location>
        <begin position="1"/>
        <end position="26"/>
    </location>
</feature>
<keyword evidence="3" id="KW-1185">Reference proteome</keyword>
<dbReference type="AlphaFoldDB" id="A0A1U7N3K2"/>
<proteinExistence type="predicted"/>
<comment type="caution">
    <text evidence="2">The sequence shown here is derived from an EMBL/GenBank/DDBJ whole genome shotgun (WGS) entry which is preliminary data.</text>
</comment>
<sequence>MGFREQRSPLTPLNKGGKEQGTRKKSCVPYSYEKRCIVTYTHSPTPSKAKHAAFHLLSRTAIVWRIQASKVQS</sequence>
<reference evidence="2 3" key="1">
    <citation type="submission" date="2016-10" db="EMBL/GenBank/DDBJ databases">
        <title>Comparative genomics uncovers the prolific and rare metabolic potential of the cyanobacterial genus Moorea.</title>
        <authorList>
            <person name="Leao T."/>
            <person name="Castelao G."/>
            <person name="Korobeynikov A."/>
            <person name="Monroe E.A."/>
            <person name="Podell S."/>
            <person name="Glukhov E."/>
            <person name="Allen E."/>
            <person name="Gerwick W.H."/>
            <person name="Gerwick L."/>
        </authorList>
    </citation>
    <scope>NUCLEOTIDE SEQUENCE [LARGE SCALE GENOMIC DNA]</scope>
    <source>
        <strain evidence="2 3">PNG5-198</strain>
    </source>
</reference>
<organism evidence="2 3">
    <name type="scientific">Moorena bouillonii PNG</name>
    <dbReference type="NCBI Taxonomy" id="568701"/>
    <lineage>
        <taxon>Bacteria</taxon>
        <taxon>Bacillati</taxon>
        <taxon>Cyanobacteriota</taxon>
        <taxon>Cyanophyceae</taxon>
        <taxon>Coleofasciculales</taxon>
        <taxon>Coleofasciculaceae</taxon>
        <taxon>Moorena</taxon>
    </lineage>
</organism>
<name>A0A1U7N3K2_9CYAN</name>
<dbReference type="Proteomes" id="UP000186657">
    <property type="component" value="Unassembled WGS sequence"/>
</dbReference>
<accession>A0A1U7N3K2</accession>
<evidence type="ECO:0000313" key="3">
    <source>
        <dbReference type="Proteomes" id="UP000186657"/>
    </source>
</evidence>
<protein>
    <submittedName>
        <fullName evidence="2">Uncharacterized protein</fullName>
    </submittedName>
</protein>
<evidence type="ECO:0000313" key="2">
    <source>
        <dbReference type="EMBL" id="OLT60533.1"/>
    </source>
</evidence>
<evidence type="ECO:0000256" key="1">
    <source>
        <dbReference type="SAM" id="MobiDB-lite"/>
    </source>
</evidence>
<gene>
    <name evidence="2" type="ORF">BJP37_17460</name>
</gene>